<organism evidence="2 3">
    <name type="scientific">Actinomadura logoneensis</name>
    <dbReference type="NCBI Taxonomy" id="2293572"/>
    <lineage>
        <taxon>Bacteria</taxon>
        <taxon>Bacillati</taxon>
        <taxon>Actinomycetota</taxon>
        <taxon>Actinomycetes</taxon>
        <taxon>Streptosporangiales</taxon>
        <taxon>Thermomonosporaceae</taxon>
        <taxon>Actinomadura</taxon>
    </lineage>
</organism>
<proteinExistence type="predicted"/>
<dbReference type="CDD" id="cd06553">
    <property type="entry name" value="ASCH_Ef3133_like"/>
    <property type="match status" value="1"/>
</dbReference>
<dbReference type="Gene3D" id="3.10.400.10">
    <property type="entry name" value="Sulfate adenylyltransferase"/>
    <property type="match status" value="1"/>
</dbReference>
<evidence type="ECO:0000313" key="2">
    <source>
        <dbReference type="EMBL" id="RFU41448.1"/>
    </source>
</evidence>
<dbReference type="InterPro" id="IPR034660">
    <property type="entry name" value="DinB/YfiT-like"/>
</dbReference>
<dbReference type="Gene3D" id="1.20.120.450">
    <property type="entry name" value="dinb family like domain"/>
    <property type="match status" value="1"/>
</dbReference>
<dbReference type="PANTHER" id="PTHR39203">
    <property type="entry name" value="CYTOPLASMIC PROTEIN-RELATED"/>
    <property type="match status" value="1"/>
</dbReference>
<dbReference type="InterPro" id="IPR015947">
    <property type="entry name" value="PUA-like_sf"/>
</dbReference>
<evidence type="ECO:0000313" key="3">
    <source>
        <dbReference type="Proteomes" id="UP000261811"/>
    </source>
</evidence>
<evidence type="ECO:0000259" key="1">
    <source>
        <dbReference type="SMART" id="SM01022"/>
    </source>
</evidence>
<dbReference type="Pfam" id="PF04266">
    <property type="entry name" value="ASCH"/>
    <property type="match status" value="1"/>
</dbReference>
<dbReference type="InterPro" id="IPR009326">
    <property type="entry name" value="DUF984"/>
</dbReference>
<dbReference type="InterPro" id="IPR007374">
    <property type="entry name" value="ASCH_domain"/>
</dbReference>
<dbReference type="EMBL" id="QURH01000211">
    <property type="protein sequence ID" value="RFU41448.1"/>
    <property type="molecule type" value="Genomic_DNA"/>
</dbReference>
<sequence>MGDLRGLERLEFAFPGPLRDRLVAAILSGAKTSTTGLLAEYEAGGDPLPEPGRRGVLVDSAERDVAVLETVEVGTVRLADVGWEHARDEGEGHRSVAEWRAAHEDFWHGAEMRAVLGDPDFTVDDDTLVVTERFRVVRTLADHGRYEPARTSGERETLAGFLDWQRATLALKCEGLDADQLRRKALLPSELSLLGLVRHMAQVEHDWFRVVVCGDDRAGLWPRAADGGYTDFHVDDADPDEMFAVWRGECENSRAVVAERDLDQAVRWRDETYSVRWVVTHMIEEYARHNGHADLLREHIDGVTGE</sequence>
<protein>
    <submittedName>
        <fullName evidence="2">DUF664 domain-containing protein</fullName>
    </submittedName>
</protein>
<dbReference type="InterPro" id="IPR007061">
    <property type="entry name" value="MST-like"/>
</dbReference>
<dbReference type="AlphaFoldDB" id="A0A372JQ44"/>
<dbReference type="RefSeq" id="WP_117357509.1">
    <property type="nucleotide sequence ID" value="NZ_QURH01000211.1"/>
</dbReference>
<dbReference type="OrthoDB" id="4548523at2"/>
<gene>
    <name evidence="2" type="ORF">DZF91_11795</name>
</gene>
<reference evidence="2 3" key="1">
    <citation type="submission" date="2018-08" db="EMBL/GenBank/DDBJ databases">
        <title>Actinomadura jelena sp. nov., a novel Actinomycete isolated from soil in Chad.</title>
        <authorList>
            <person name="Shi L."/>
        </authorList>
    </citation>
    <scope>NUCLEOTIDE SEQUENCE [LARGE SCALE GENOMIC DNA]</scope>
    <source>
        <strain evidence="2 3">NEAU-G17</strain>
    </source>
</reference>
<feature type="domain" description="ASCH" evidence="1">
    <location>
        <begin position="12"/>
        <end position="138"/>
    </location>
</feature>
<dbReference type="Pfam" id="PF04978">
    <property type="entry name" value="MST"/>
    <property type="match status" value="1"/>
</dbReference>
<name>A0A372JQ44_9ACTN</name>
<dbReference type="SMART" id="SM01022">
    <property type="entry name" value="ASCH"/>
    <property type="match status" value="1"/>
</dbReference>
<dbReference type="PANTHER" id="PTHR39203:SF1">
    <property type="entry name" value="CYTOPLASMIC PROTEIN"/>
    <property type="match status" value="1"/>
</dbReference>
<keyword evidence="3" id="KW-1185">Reference proteome</keyword>
<comment type="caution">
    <text evidence="2">The sequence shown here is derived from an EMBL/GenBank/DDBJ whole genome shotgun (WGS) entry which is preliminary data.</text>
</comment>
<dbReference type="SUPFAM" id="SSF88697">
    <property type="entry name" value="PUA domain-like"/>
    <property type="match status" value="1"/>
</dbReference>
<accession>A0A372JQ44</accession>
<dbReference type="Proteomes" id="UP000261811">
    <property type="component" value="Unassembled WGS sequence"/>
</dbReference>
<dbReference type="SUPFAM" id="SSF109854">
    <property type="entry name" value="DinB/YfiT-like putative metalloenzymes"/>
    <property type="match status" value="1"/>
</dbReference>